<dbReference type="EMBL" id="JAWDJX010000023">
    <property type="protein sequence ID" value="KAK3051891.1"/>
    <property type="molecule type" value="Genomic_DNA"/>
</dbReference>
<reference evidence="1" key="1">
    <citation type="submission" date="2023-04" db="EMBL/GenBank/DDBJ databases">
        <title>Black Yeasts Isolated from many extreme environments.</title>
        <authorList>
            <person name="Coleine C."/>
            <person name="Stajich J.E."/>
            <person name="Selbmann L."/>
        </authorList>
    </citation>
    <scope>NUCLEOTIDE SEQUENCE</scope>
    <source>
        <strain evidence="1">CCFEE 5312</strain>
    </source>
</reference>
<protein>
    <submittedName>
        <fullName evidence="1">Uncharacterized protein</fullName>
    </submittedName>
</protein>
<evidence type="ECO:0000313" key="2">
    <source>
        <dbReference type="Proteomes" id="UP001271007"/>
    </source>
</evidence>
<proteinExistence type="predicted"/>
<keyword evidence="2" id="KW-1185">Reference proteome</keyword>
<dbReference type="Proteomes" id="UP001271007">
    <property type="component" value="Unassembled WGS sequence"/>
</dbReference>
<evidence type="ECO:0000313" key="1">
    <source>
        <dbReference type="EMBL" id="KAK3051891.1"/>
    </source>
</evidence>
<accession>A0AAJ0DDG9</accession>
<dbReference type="AlphaFoldDB" id="A0AAJ0DDG9"/>
<organism evidence="1 2">
    <name type="scientific">Extremus antarcticus</name>
    <dbReference type="NCBI Taxonomy" id="702011"/>
    <lineage>
        <taxon>Eukaryota</taxon>
        <taxon>Fungi</taxon>
        <taxon>Dikarya</taxon>
        <taxon>Ascomycota</taxon>
        <taxon>Pezizomycotina</taxon>
        <taxon>Dothideomycetes</taxon>
        <taxon>Dothideomycetidae</taxon>
        <taxon>Mycosphaerellales</taxon>
        <taxon>Extremaceae</taxon>
        <taxon>Extremus</taxon>
    </lineage>
</organism>
<sequence length="104" mass="11767">MAGSYLRSNFAGFNDFTDNSNGDFEIRPAIAGTIAQRRAYARGESISVLYRLQIHQSIHEWAMDSDGQPIVDVAFGEIEWNSVPRQYVNVIEEDIDEVSPKTRD</sequence>
<gene>
    <name evidence="1" type="ORF">LTR09_006845</name>
</gene>
<comment type="caution">
    <text evidence="1">The sequence shown here is derived from an EMBL/GenBank/DDBJ whole genome shotgun (WGS) entry which is preliminary data.</text>
</comment>
<name>A0AAJ0DDG9_9PEZI</name>